<dbReference type="Proteomes" id="UP000318370">
    <property type="component" value="Unassembled WGS sequence"/>
</dbReference>
<protein>
    <submittedName>
        <fullName evidence="3">Uncharacterized protein</fullName>
    </submittedName>
</protein>
<evidence type="ECO:0000256" key="2">
    <source>
        <dbReference type="ARBA" id="ARBA00023163"/>
    </source>
</evidence>
<dbReference type="InterPro" id="IPR006793">
    <property type="entry name" value="FaeA"/>
</dbReference>
<keyword evidence="2" id="KW-0804">Transcription</keyword>
<evidence type="ECO:0000313" key="3">
    <source>
        <dbReference type="EMBL" id="VUS37643.1"/>
    </source>
</evidence>
<evidence type="ECO:0000313" key="4">
    <source>
        <dbReference type="Proteomes" id="UP000318370"/>
    </source>
</evidence>
<dbReference type="Pfam" id="PF04703">
    <property type="entry name" value="FaeA"/>
    <property type="match status" value="1"/>
</dbReference>
<proteinExistence type="predicted"/>
<sequence>MKKNKSKKTQYSGEITMIEFLKANSDLTTREIATALGRGMSSVNGQLRQLHGAGQIVQSGLRNGAALWRFNDMPFGCANRIRMMFENLLRECRGVAQ</sequence>
<dbReference type="InterPro" id="IPR036390">
    <property type="entry name" value="WH_DNA-bd_sf"/>
</dbReference>
<name>A0A564I008_9ENTR</name>
<reference evidence="3 4" key="1">
    <citation type="submission" date="2019-07" db="EMBL/GenBank/DDBJ databases">
        <authorList>
            <person name="Brisse S."/>
            <person name="Rodrigues C."/>
            <person name="Thorpe H."/>
        </authorList>
    </citation>
    <scope>NUCLEOTIDE SEQUENCE [LARGE SCALE GENOMIC DNA]</scope>
    <source>
        <strain evidence="3">SB6408</strain>
    </source>
</reference>
<dbReference type="InterPro" id="IPR036388">
    <property type="entry name" value="WH-like_DNA-bd_sf"/>
</dbReference>
<dbReference type="RefSeq" id="WP_142461850.1">
    <property type="nucleotide sequence ID" value="NZ_CABGHF010000002.1"/>
</dbReference>
<dbReference type="EMBL" id="CABGHF010000002">
    <property type="protein sequence ID" value="VUS37643.1"/>
    <property type="molecule type" value="Genomic_DNA"/>
</dbReference>
<keyword evidence="1" id="KW-0805">Transcription regulation</keyword>
<gene>
    <name evidence="3" type="ORF">SB6408_03224</name>
</gene>
<accession>A0A564I008</accession>
<dbReference type="GO" id="GO:0006355">
    <property type="term" value="P:regulation of DNA-templated transcription"/>
    <property type="evidence" value="ECO:0007669"/>
    <property type="project" value="InterPro"/>
</dbReference>
<dbReference type="Gene3D" id="1.10.10.10">
    <property type="entry name" value="Winged helix-like DNA-binding domain superfamily/Winged helix DNA-binding domain"/>
    <property type="match status" value="1"/>
</dbReference>
<dbReference type="SUPFAM" id="SSF46785">
    <property type="entry name" value="Winged helix' DNA-binding domain"/>
    <property type="match status" value="1"/>
</dbReference>
<evidence type="ECO:0000256" key="1">
    <source>
        <dbReference type="ARBA" id="ARBA00023015"/>
    </source>
</evidence>
<organism evidence="3 4">
    <name type="scientific">Klebsiella spallanzanii</name>
    <dbReference type="NCBI Taxonomy" id="2587528"/>
    <lineage>
        <taxon>Bacteria</taxon>
        <taxon>Pseudomonadati</taxon>
        <taxon>Pseudomonadota</taxon>
        <taxon>Gammaproteobacteria</taxon>
        <taxon>Enterobacterales</taxon>
        <taxon>Enterobacteriaceae</taxon>
        <taxon>Klebsiella/Raoultella group</taxon>
        <taxon>Klebsiella</taxon>
    </lineage>
</organism>
<dbReference type="AlphaFoldDB" id="A0A564I008"/>